<feature type="transmembrane region" description="Helical" evidence="7">
    <location>
        <begin position="152"/>
        <end position="174"/>
    </location>
</feature>
<dbReference type="GO" id="GO:0055085">
    <property type="term" value="P:transmembrane transport"/>
    <property type="evidence" value="ECO:0007669"/>
    <property type="project" value="InterPro"/>
</dbReference>
<dbReference type="PANTHER" id="PTHR36838">
    <property type="entry name" value="AUXIN EFFLUX CARRIER FAMILY PROTEIN"/>
    <property type="match status" value="1"/>
</dbReference>
<evidence type="ECO:0000313" key="9">
    <source>
        <dbReference type="Proteomes" id="UP000664332"/>
    </source>
</evidence>
<feature type="transmembrane region" description="Helical" evidence="7">
    <location>
        <begin position="251"/>
        <end position="277"/>
    </location>
</feature>
<feature type="transmembrane region" description="Helical" evidence="7">
    <location>
        <begin position="123"/>
        <end position="146"/>
    </location>
</feature>
<evidence type="ECO:0000313" key="8">
    <source>
        <dbReference type="EMBL" id="MBN9644213.1"/>
    </source>
</evidence>
<name>A0A939IXM4_9CORY</name>
<feature type="transmembrane region" description="Helical" evidence="7">
    <location>
        <begin position="218"/>
        <end position="239"/>
    </location>
</feature>
<dbReference type="EMBL" id="JAFLEQ010000008">
    <property type="protein sequence ID" value="MBN9644213.1"/>
    <property type="molecule type" value="Genomic_DNA"/>
</dbReference>
<keyword evidence="4 7" id="KW-0812">Transmembrane</keyword>
<comment type="subcellular location">
    <subcellularLocation>
        <location evidence="1">Membrane</location>
        <topology evidence="1">Multi-pass membrane protein</topology>
    </subcellularLocation>
</comment>
<feature type="transmembrane region" description="Helical" evidence="7">
    <location>
        <begin position="194"/>
        <end position="212"/>
    </location>
</feature>
<feature type="transmembrane region" description="Helical" evidence="7">
    <location>
        <begin position="93"/>
        <end position="111"/>
    </location>
</feature>
<evidence type="ECO:0000256" key="5">
    <source>
        <dbReference type="ARBA" id="ARBA00022989"/>
    </source>
</evidence>
<dbReference type="RefSeq" id="WP_207119223.1">
    <property type="nucleotide sequence ID" value="NZ_JAFLEQ010000008.1"/>
</dbReference>
<keyword evidence="3" id="KW-1003">Cell membrane</keyword>
<keyword evidence="2" id="KW-0813">Transport</keyword>
<evidence type="ECO:0000256" key="2">
    <source>
        <dbReference type="ARBA" id="ARBA00022448"/>
    </source>
</evidence>
<dbReference type="AlphaFoldDB" id="A0A939IXM4"/>
<dbReference type="InterPro" id="IPR004776">
    <property type="entry name" value="Mem_transp_PIN-like"/>
</dbReference>
<keyword evidence="6 7" id="KW-0472">Membrane</keyword>
<keyword evidence="5 7" id="KW-1133">Transmembrane helix</keyword>
<dbReference type="GO" id="GO:0016020">
    <property type="term" value="C:membrane"/>
    <property type="evidence" value="ECO:0007669"/>
    <property type="project" value="UniProtKB-SubCell"/>
</dbReference>
<protein>
    <submittedName>
        <fullName evidence="8">AEC family transporter</fullName>
    </submittedName>
</protein>
<proteinExistence type="predicted"/>
<evidence type="ECO:0000256" key="6">
    <source>
        <dbReference type="ARBA" id="ARBA00023136"/>
    </source>
</evidence>
<feature type="transmembrane region" description="Helical" evidence="7">
    <location>
        <begin position="315"/>
        <end position="334"/>
    </location>
</feature>
<dbReference type="PANTHER" id="PTHR36838:SF1">
    <property type="entry name" value="SLR1864 PROTEIN"/>
    <property type="match status" value="1"/>
</dbReference>
<comment type="caution">
    <text evidence="8">The sequence shown here is derived from an EMBL/GenBank/DDBJ whole genome shotgun (WGS) entry which is preliminary data.</text>
</comment>
<sequence>MADRRKEHAPIITQACFVPPAVDATMVVMSAVVNGYAVVAVVVAVGVLVARWNVLGPSARQMLNRFAFVVATPALLVDVITSAGQPVADGRRLAVIAASALVTGAVVYVAVRRVIGLDRTQSVIAMLASSYVNSANLGIPLAVYVLGDAAAVIPVLVFQVAFYGPVALAVLDVLSGNRQARPVMRFAAPLRNPIVLAAACGVGVAATGGSLPPVVAEAVHMIGGAAVPVALIVFGMAVAEPPYLPQGPNRQAVAVATAAKCLLHPAVAGVIAVAVFGVTGRELVTAMVLAALPTAQNVYIYAGQYGTGQQLARDTAVVTTLAAIPVLMAITVLVPGA</sequence>
<keyword evidence="9" id="KW-1185">Reference proteome</keyword>
<organism evidence="8 9">
    <name type="scientific">Corynebacterium mendelii</name>
    <dbReference type="NCBI Taxonomy" id="2765362"/>
    <lineage>
        <taxon>Bacteria</taxon>
        <taxon>Bacillati</taxon>
        <taxon>Actinomycetota</taxon>
        <taxon>Actinomycetes</taxon>
        <taxon>Mycobacteriales</taxon>
        <taxon>Corynebacteriaceae</taxon>
        <taxon>Corynebacterium</taxon>
    </lineage>
</organism>
<feature type="transmembrane region" description="Helical" evidence="7">
    <location>
        <begin position="27"/>
        <end position="50"/>
    </location>
</feature>
<evidence type="ECO:0000256" key="1">
    <source>
        <dbReference type="ARBA" id="ARBA00004141"/>
    </source>
</evidence>
<dbReference type="Proteomes" id="UP000664332">
    <property type="component" value="Unassembled WGS sequence"/>
</dbReference>
<evidence type="ECO:0000256" key="4">
    <source>
        <dbReference type="ARBA" id="ARBA00022692"/>
    </source>
</evidence>
<reference evidence="8" key="1">
    <citation type="submission" date="2021-03" db="EMBL/GenBank/DDBJ databases">
        <authorList>
            <person name="Sun Q."/>
        </authorList>
    </citation>
    <scope>NUCLEOTIDE SEQUENCE</scope>
    <source>
        <strain evidence="8">CCM 8862</strain>
    </source>
</reference>
<gene>
    <name evidence="8" type="ORF">JZY06_06230</name>
</gene>
<accession>A0A939IXM4</accession>
<feature type="transmembrane region" description="Helical" evidence="7">
    <location>
        <begin position="62"/>
        <end position="81"/>
    </location>
</feature>
<feature type="transmembrane region" description="Helical" evidence="7">
    <location>
        <begin position="283"/>
        <end position="303"/>
    </location>
</feature>
<evidence type="ECO:0000256" key="3">
    <source>
        <dbReference type="ARBA" id="ARBA00022475"/>
    </source>
</evidence>
<evidence type="ECO:0000256" key="7">
    <source>
        <dbReference type="SAM" id="Phobius"/>
    </source>
</evidence>
<dbReference type="Pfam" id="PF03547">
    <property type="entry name" value="Mem_trans"/>
    <property type="match status" value="2"/>
</dbReference>